<dbReference type="KEGG" id="sgy:Sgly_1877"/>
<comment type="subcellular location">
    <subcellularLocation>
        <location evidence="1">Cell membrane</location>
        <topology evidence="1">Multi-pass membrane protein</topology>
    </subcellularLocation>
</comment>
<dbReference type="SUPFAM" id="SSF103481">
    <property type="entry name" value="Multidrug resistance efflux transporter EmrE"/>
    <property type="match status" value="1"/>
</dbReference>
<feature type="transmembrane region" description="Helical" evidence="6">
    <location>
        <begin position="96"/>
        <end position="114"/>
    </location>
</feature>
<name>F0T087_SYNGF</name>
<reference evidence="8" key="2">
    <citation type="submission" date="2011-02" db="EMBL/GenBank/DDBJ databases">
        <title>The complete genome of Syntrophobotulus glycolicus DSM 8271.</title>
        <authorList>
            <person name="Lucas S."/>
            <person name="Copeland A."/>
            <person name="Lapidus A."/>
            <person name="Bruce D."/>
            <person name="Goodwin L."/>
            <person name="Pitluck S."/>
            <person name="Kyrpides N."/>
            <person name="Mavromatis K."/>
            <person name="Pagani I."/>
            <person name="Ivanova N."/>
            <person name="Mikhailova N."/>
            <person name="Chertkov O."/>
            <person name="Held B."/>
            <person name="Detter J.C."/>
            <person name="Tapia R."/>
            <person name="Han C."/>
            <person name="Land M."/>
            <person name="Hauser L."/>
            <person name="Markowitz V."/>
            <person name="Cheng J.-F."/>
            <person name="Hugenholtz P."/>
            <person name="Woyke T."/>
            <person name="Wu D."/>
            <person name="Spring S."/>
            <person name="Schroeder M."/>
            <person name="Brambilla E."/>
            <person name="Klenk H.-P."/>
            <person name="Eisen J.A."/>
        </authorList>
    </citation>
    <scope>NUCLEOTIDE SEQUENCE [LARGE SCALE GENOMIC DNA]</scope>
    <source>
        <strain evidence="8">DSM 8271 / FlGlyR</strain>
    </source>
</reference>
<dbReference type="PANTHER" id="PTHR30561">
    <property type="entry name" value="SMR FAMILY PROTON-DEPENDENT DRUG EFFLUX TRANSPORTER SUGE"/>
    <property type="match status" value="1"/>
</dbReference>
<reference evidence="7 8" key="1">
    <citation type="journal article" date="2011" name="Stand. Genomic Sci.">
        <title>Complete genome sequence of Syntrophobotulus glycolicus type strain (FlGlyR).</title>
        <authorList>
            <person name="Han C."/>
            <person name="Mwirichia R."/>
            <person name="Chertkov O."/>
            <person name="Held B."/>
            <person name="Lapidus A."/>
            <person name="Nolan M."/>
            <person name="Lucas S."/>
            <person name="Hammon N."/>
            <person name="Deshpande S."/>
            <person name="Cheng J.F."/>
            <person name="Tapia R."/>
            <person name="Goodwin L."/>
            <person name="Pitluck S."/>
            <person name="Huntemann M."/>
            <person name="Liolios K."/>
            <person name="Ivanova N."/>
            <person name="Pagani I."/>
            <person name="Mavromatis K."/>
            <person name="Ovchinikova G."/>
            <person name="Pati A."/>
            <person name="Chen A."/>
            <person name="Palaniappan K."/>
            <person name="Land M."/>
            <person name="Hauser L."/>
            <person name="Brambilla E.M."/>
            <person name="Rohde M."/>
            <person name="Spring S."/>
            <person name="Sikorski J."/>
            <person name="Goker M."/>
            <person name="Woyke T."/>
            <person name="Bristow J."/>
            <person name="Eisen J.A."/>
            <person name="Markowitz V."/>
            <person name="Hugenholtz P."/>
            <person name="Kyrpides N.C."/>
            <person name="Klenk H.P."/>
            <person name="Detter J.C."/>
        </authorList>
    </citation>
    <scope>NUCLEOTIDE SEQUENCE [LARGE SCALE GENOMIC DNA]</scope>
    <source>
        <strain evidence="8">DSM 8271 / FlGlyR</strain>
    </source>
</reference>
<evidence type="ECO:0000256" key="1">
    <source>
        <dbReference type="ARBA" id="ARBA00004651"/>
    </source>
</evidence>
<feature type="transmembrane region" description="Helical" evidence="6">
    <location>
        <begin position="40"/>
        <end position="63"/>
    </location>
</feature>
<evidence type="ECO:0000256" key="3">
    <source>
        <dbReference type="ARBA" id="ARBA00022692"/>
    </source>
</evidence>
<keyword evidence="4 6" id="KW-1133">Transmembrane helix</keyword>
<evidence type="ECO:0000313" key="8">
    <source>
        <dbReference type="Proteomes" id="UP000007488"/>
    </source>
</evidence>
<keyword evidence="3 6" id="KW-0812">Transmembrane</keyword>
<accession>F0T087</accession>
<sequence length="115" mass="13012">MKFLLILLNIILLVSGQTLWKLGLRSEEITFSLQSIVKCFFNPYIISGLVLYVIATGIWLYLLSKMEFSLLYPLQSLCYVGGALVAFFIFKEHLPATRMVGIFVILIGAYLVSLK</sequence>
<dbReference type="STRING" id="645991.Sgly_1877"/>
<dbReference type="Proteomes" id="UP000007488">
    <property type="component" value="Chromosome"/>
</dbReference>
<dbReference type="AlphaFoldDB" id="F0T087"/>
<dbReference type="PANTHER" id="PTHR30561:SF9">
    <property type="entry name" value="4-AMINO-4-DEOXY-L-ARABINOSE-PHOSPHOUNDECAPRENOL FLIPPASE SUBUNIT ARNF-RELATED"/>
    <property type="match status" value="1"/>
</dbReference>
<gene>
    <name evidence="7" type="ordered locus">Sgly_1877</name>
</gene>
<dbReference type="eggNOG" id="COG2510">
    <property type="taxonomic scope" value="Bacteria"/>
</dbReference>
<dbReference type="EMBL" id="CP002547">
    <property type="protein sequence ID" value="ADY56174.1"/>
    <property type="molecule type" value="Genomic_DNA"/>
</dbReference>
<dbReference type="InterPro" id="IPR037185">
    <property type="entry name" value="EmrE-like"/>
</dbReference>
<evidence type="ECO:0008006" key="9">
    <source>
        <dbReference type="Google" id="ProtNLM"/>
    </source>
</evidence>
<dbReference type="RefSeq" id="WP_013625042.1">
    <property type="nucleotide sequence ID" value="NC_015172.1"/>
</dbReference>
<feature type="transmembrane region" description="Helical" evidence="6">
    <location>
        <begin position="70"/>
        <end position="90"/>
    </location>
</feature>
<keyword evidence="5 6" id="KW-0472">Membrane</keyword>
<keyword evidence="2" id="KW-1003">Cell membrane</keyword>
<dbReference type="GO" id="GO:0005886">
    <property type="term" value="C:plasma membrane"/>
    <property type="evidence" value="ECO:0007669"/>
    <property type="project" value="UniProtKB-SubCell"/>
</dbReference>
<dbReference type="OrthoDB" id="513492at2"/>
<evidence type="ECO:0000256" key="6">
    <source>
        <dbReference type="SAM" id="Phobius"/>
    </source>
</evidence>
<dbReference type="HOGENOM" id="CLU_131462_0_0_9"/>
<protein>
    <recommendedName>
        <fullName evidence="9">EamA domain-containing protein</fullName>
    </recommendedName>
</protein>
<evidence type="ECO:0000256" key="2">
    <source>
        <dbReference type="ARBA" id="ARBA00022475"/>
    </source>
</evidence>
<evidence type="ECO:0000313" key="7">
    <source>
        <dbReference type="EMBL" id="ADY56174.1"/>
    </source>
</evidence>
<evidence type="ECO:0000256" key="5">
    <source>
        <dbReference type="ARBA" id="ARBA00023136"/>
    </source>
</evidence>
<dbReference type="InterPro" id="IPR000390">
    <property type="entry name" value="Small_drug/metabolite_transptr"/>
</dbReference>
<evidence type="ECO:0000256" key="4">
    <source>
        <dbReference type="ARBA" id="ARBA00022989"/>
    </source>
</evidence>
<dbReference type="Gene3D" id="1.10.3730.20">
    <property type="match status" value="1"/>
</dbReference>
<keyword evidence="8" id="KW-1185">Reference proteome</keyword>
<proteinExistence type="predicted"/>
<dbReference type="GO" id="GO:0022857">
    <property type="term" value="F:transmembrane transporter activity"/>
    <property type="evidence" value="ECO:0007669"/>
    <property type="project" value="InterPro"/>
</dbReference>
<organism evidence="7 8">
    <name type="scientific">Syntrophobotulus glycolicus (strain DSM 8271 / FlGlyR)</name>
    <dbReference type="NCBI Taxonomy" id="645991"/>
    <lineage>
        <taxon>Bacteria</taxon>
        <taxon>Bacillati</taxon>
        <taxon>Bacillota</taxon>
        <taxon>Clostridia</taxon>
        <taxon>Eubacteriales</taxon>
        <taxon>Desulfitobacteriaceae</taxon>
        <taxon>Syntrophobotulus</taxon>
    </lineage>
</organism>